<dbReference type="PANTHER" id="PTHR13344">
    <property type="entry name" value="NADH-UBIQUINONE OXIDOREDUCTASE"/>
    <property type="match status" value="1"/>
</dbReference>
<evidence type="ECO:0000256" key="2">
    <source>
        <dbReference type="ARBA" id="ARBA00004173"/>
    </source>
</evidence>
<evidence type="ECO:0008006" key="11">
    <source>
        <dbReference type="Google" id="ProtNLM"/>
    </source>
</evidence>
<comment type="function">
    <text evidence="1">Accessory subunit of the mitochondrial membrane respiratory chain NADH dehydrogenase (Complex I), that is believed not to be involved in catalysis. Complex I functions in the transfer of electrons from NADH to the respiratory chain. The immediate electron acceptor for the enzyme is believed to be ubiquinone.</text>
</comment>
<accession>A0A7S0BF30</accession>
<evidence type="ECO:0000256" key="9">
    <source>
        <dbReference type="ARBA" id="ARBA00023157"/>
    </source>
</evidence>
<comment type="subcellular location">
    <subcellularLocation>
        <location evidence="2">Mitochondrion</location>
    </subcellularLocation>
</comment>
<evidence type="ECO:0000256" key="8">
    <source>
        <dbReference type="ARBA" id="ARBA00023128"/>
    </source>
</evidence>
<reference evidence="10" key="1">
    <citation type="submission" date="2021-01" db="EMBL/GenBank/DDBJ databases">
        <authorList>
            <person name="Corre E."/>
            <person name="Pelletier E."/>
            <person name="Niang G."/>
            <person name="Scheremetjew M."/>
            <person name="Finn R."/>
            <person name="Kale V."/>
            <person name="Holt S."/>
            <person name="Cochrane G."/>
            <person name="Meng A."/>
            <person name="Brown T."/>
            <person name="Cohen L."/>
        </authorList>
    </citation>
    <scope>NUCLEOTIDE SEQUENCE</scope>
    <source>
        <strain evidence="10">UTEX LB 2760</strain>
    </source>
</reference>
<dbReference type="InterPro" id="IPR016680">
    <property type="entry name" value="NDUFA8"/>
</dbReference>
<evidence type="ECO:0000256" key="6">
    <source>
        <dbReference type="ARBA" id="ARBA00022737"/>
    </source>
</evidence>
<gene>
    <name evidence="10" type="ORF">RMAR0315_LOCUS1497</name>
</gene>
<organism evidence="10">
    <name type="scientific">Rhodosorus marinus</name>
    <dbReference type="NCBI Taxonomy" id="101924"/>
    <lineage>
        <taxon>Eukaryota</taxon>
        <taxon>Rhodophyta</taxon>
        <taxon>Stylonematophyceae</taxon>
        <taxon>Stylonematales</taxon>
        <taxon>Stylonemataceae</taxon>
        <taxon>Rhodosorus</taxon>
    </lineage>
</organism>
<evidence type="ECO:0000256" key="5">
    <source>
        <dbReference type="ARBA" id="ARBA00022660"/>
    </source>
</evidence>
<dbReference type="GO" id="GO:0006120">
    <property type="term" value="P:mitochondrial electron transport, NADH to ubiquinone"/>
    <property type="evidence" value="ECO:0007669"/>
    <property type="project" value="InterPro"/>
</dbReference>
<keyword evidence="5" id="KW-0679">Respiratory chain</keyword>
<evidence type="ECO:0000256" key="1">
    <source>
        <dbReference type="ARBA" id="ARBA00003195"/>
    </source>
</evidence>
<keyword evidence="6" id="KW-0677">Repeat</keyword>
<evidence type="ECO:0000256" key="4">
    <source>
        <dbReference type="ARBA" id="ARBA00022448"/>
    </source>
</evidence>
<keyword evidence="9" id="KW-1015">Disulfide bond</keyword>
<sequence length="131" mass="15345">MSTSEDLKERLPVPKANILIAAAWEIGQKCAEENIKFAKCKAEETHIDHCTREAKQVQNCVHRTLVQCNEQCPAEFEEFRHCLQTRPLVLLKLEDCKEHKFKFRNCMARSDKELEAAAEFRNKVWKVEKEQ</sequence>
<evidence type="ECO:0000256" key="3">
    <source>
        <dbReference type="ARBA" id="ARBA00010705"/>
    </source>
</evidence>
<dbReference type="PANTHER" id="PTHR13344:SF0">
    <property type="entry name" value="NADH DEHYDROGENASE [UBIQUINONE] 1 ALPHA SUBCOMPLEX SUBUNIT 8"/>
    <property type="match status" value="1"/>
</dbReference>
<comment type="similarity">
    <text evidence="3">Belongs to the complex I NDUFA8 subunit family.</text>
</comment>
<keyword evidence="4" id="KW-0813">Transport</keyword>
<keyword evidence="8" id="KW-0496">Mitochondrion</keyword>
<dbReference type="GO" id="GO:0005739">
    <property type="term" value="C:mitochondrion"/>
    <property type="evidence" value="ECO:0007669"/>
    <property type="project" value="UniProtKB-SubCell"/>
</dbReference>
<name>A0A7S0BF30_9RHOD</name>
<evidence type="ECO:0000313" key="10">
    <source>
        <dbReference type="EMBL" id="CAD8391522.1"/>
    </source>
</evidence>
<proteinExistence type="inferred from homology"/>
<dbReference type="AlphaFoldDB" id="A0A7S0BF30"/>
<protein>
    <recommendedName>
        <fullName evidence="11">COX assembly mitochondrial protein</fullName>
    </recommendedName>
</protein>
<evidence type="ECO:0000256" key="7">
    <source>
        <dbReference type="ARBA" id="ARBA00022982"/>
    </source>
</evidence>
<keyword evidence="7" id="KW-0249">Electron transport</keyword>
<dbReference type="EMBL" id="HBEK01002644">
    <property type="protein sequence ID" value="CAD8391522.1"/>
    <property type="molecule type" value="Transcribed_RNA"/>
</dbReference>